<evidence type="ECO:0000313" key="4">
    <source>
        <dbReference type="EMBL" id="CDR34937.1"/>
    </source>
</evidence>
<accession>A0A090D0A2</accession>
<dbReference type="eggNOG" id="COG0834">
    <property type="taxonomic scope" value="Bacteria"/>
</dbReference>
<keyword evidence="5" id="KW-1185">Reference proteome</keyword>
<dbReference type="SMART" id="SM00079">
    <property type="entry name" value="PBPe"/>
    <property type="match status" value="1"/>
</dbReference>
<evidence type="ECO:0000259" key="2">
    <source>
        <dbReference type="SMART" id="SM00062"/>
    </source>
</evidence>
<proteinExistence type="predicted"/>
<dbReference type="AlphaFoldDB" id="A0A090D0A2"/>
<sequence>MKFFLIVFLLFISRAGSQEILKVGMELSYPPFEMICQDGEPCGVSVALAKKLGEYLNRPVQIENISFVGLIPALKSGKIDLILSSLTVNKEREKAIDFSIPYAKTGLSLLINAKSTVENIEDANVKGKVLVVKSATTGELYALKNLNQATIRVLDKESLCVLEVIQGKADAFIYDQLSVYTNWQKNPMTLRANLKPFYEESWAIGIKKGNEALLNKVNQFIKDFTSDGGFDRLADSYLREQKAAFQKLKIPFIF</sequence>
<reference evidence="4" key="2">
    <citation type="submission" date="2014-09" db="EMBL/GenBank/DDBJ databases">
        <title>Criblamydia sequanensis harbors a mega-plasmid encoding arsenite resistance.</title>
        <authorList>
            <person name="Bertelli C."/>
            <person name="Goesmann A."/>
            <person name="Greub G."/>
        </authorList>
    </citation>
    <scope>NUCLEOTIDE SEQUENCE [LARGE SCALE GENOMIC DNA]</scope>
    <source>
        <strain evidence="4">CRIB-18</strain>
    </source>
</reference>
<dbReference type="STRING" id="1437425.CSEC_2131"/>
<dbReference type="PANTHER" id="PTHR35936">
    <property type="entry name" value="MEMBRANE-BOUND LYTIC MUREIN TRANSGLYCOSYLASE F"/>
    <property type="match status" value="1"/>
</dbReference>
<evidence type="ECO:0000256" key="1">
    <source>
        <dbReference type="ARBA" id="ARBA00022729"/>
    </source>
</evidence>
<name>A0A090D0A2_9BACT</name>
<evidence type="ECO:0000259" key="3">
    <source>
        <dbReference type="SMART" id="SM00079"/>
    </source>
</evidence>
<reference evidence="4" key="1">
    <citation type="submission" date="2013-12" db="EMBL/GenBank/DDBJ databases">
        <authorList>
            <person name="Linke B."/>
        </authorList>
    </citation>
    <scope>NUCLEOTIDE SEQUENCE [LARGE SCALE GENOMIC DNA]</scope>
    <source>
        <strain evidence="4">CRIB-18</strain>
    </source>
</reference>
<dbReference type="PANTHER" id="PTHR35936:SF17">
    <property type="entry name" value="ARGININE-BINDING EXTRACELLULAR PROTEIN ARTP"/>
    <property type="match status" value="1"/>
</dbReference>
<dbReference type="OrthoDB" id="9774451at2"/>
<dbReference type="InterPro" id="IPR001320">
    <property type="entry name" value="Iontro_rcpt_C"/>
</dbReference>
<dbReference type="CDD" id="cd13629">
    <property type="entry name" value="PBP2_Dsm1740"/>
    <property type="match status" value="1"/>
</dbReference>
<dbReference type="Gene3D" id="3.40.190.10">
    <property type="entry name" value="Periplasmic binding protein-like II"/>
    <property type="match status" value="2"/>
</dbReference>
<dbReference type="SUPFAM" id="SSF53850">
    <property type="entry name" value="Periplasmic binding protein-like II"/>
    <property type="match status" value="1"/>
</dbReference>
<evidence type="ECO:0000313" key="5">
    <source>
        <dbReference type="Proteomes" id="UP000031552"/>
    </source>
</evidence>
<dbReference type="RefSeq" id="WP_041018477.1">
    <property type="nucleotide sequence ID" value="NZ_CCEJ010000010.1"/>
</dbReference>
<protein>
    <submittedName>
        <fullName evidence="4">ABC-type transporter, substrate-binding protein</fullName>
    </submittedName>
</protein>
<dbReference type="EMBL" id="CCEJ010000010">
    <property type="protein sequence ID" value="CDR34937.1"/>
    <property type="molecule type" value="Genomic_DNA"/>
</dbReference>
<organism evidence="4 5">
    <name type="scientific">Candidatus Criblamydia sequanensis CRIB-18</name>
    <dbReference type="NCBI Taxonomy" id="1437425"/>
    <lineage>
        <taxon>Bacteria</taxon>
        <taxon>Pseudomonadati</taxon>
        <taxon>Chlamydiota</taxon>
        <taxon>Chlamydiia</taxon>
        <taxon>Parachlamydiales</taxon>
        <taxon>Candidatus Criblamydiaceae</taxon>
        <taxon>Candidatus Criblamydia</taxon>
    </lineage>
</organism>
<dbReference type="Proteomes" id="UP000031552">
    <property type="component" value="Unassembled WGS sequence"/>
</dbReference>
<feature type="domain" description="Solute-binding protein family 3/N-terminal" evidence="2">
    <location>
        <begin position="20"/>
        <end position="241"/>
    </location>
</feature>
<dbReference type="GO" id="GO:0015276">
    <property type="term" value="F:ligand-gated monoatomic ion channel activity"/>
    <property type="evidence" value="ECO:0007669"/>
    <property type="project" value="InterPro"/>
</dbReference>
<feature type="domain" description="Ionotropic glutamate receptor C-terminal" evidence="3">
    <location>
        <begin position="20"/>
        <end position="240"/>
    </location>
</feature>
<dbReference type="SMART" id="SM00062">
    <property type="entry name" value="PBPb"/>
    <property type="match status" value="1"/>
</dbReference>
<gene>
    <name evidence="4" type="ORF">CSEC_2131</name>
</gene>
<comment type="caution">
    <text evidence="4">The sequence shown here is derived from an EMBL/GenBank/DDBJ whole genome shotgun (WGS) entry which is preliminary data.</text>
</comment>
<dbReference type="GO" id="GO:0016020">
    <property type="term" value="C:membrane"/>
    <property type="evidence" value="ECO:0007669"/>
    <property type="project" value="InterPro"/>
</dbReference>
<dbReference type="Pfam" id="PF00497">
    <property type="entry name" value="SBP_bac_3"/>
    <property type="match status" value="1"/>
</dbReference>
<dbReference type="InterPro" id="IPR001638">
    <property type="entry name" value="Solute-binding_3/MltF_N"/>
</dbReference>
<keyword evidence="1" id="KW-0732">Signal</keyword>